<dbReference type="GO" id="GO:0009003">
    <property type="term" value="F:signal peptidase activity"/>
    <property type="evidence" value="ECO:0007669"/>
    <property type="project" value="UniProtKB-EC"/>
</dbReference>
<dbReference type="InterPro" id="IPR036286">
    <property type="entry name" value="LexA/Signal_pep-like_sf"/>
</dbReference>
<dbReference type="PROSITE" id="PS00760">
    <property type="entry name" value="SPASE_I_2"/>
    <property type="match status" value="1"/>
</dbReference>
<feature type="domain" description="Peptidase S26" evidence="10">
    <location>
        <begin position="9"/>
        <end position="159"/>
    </location>
</feature>
<dbReference type="InterPro" id="IPR019757">
    <property type="entry name" value="Pept_S26A_signal_pept_1_Lys-AS"/>
</dbReference>
<comment type="similarity">
    <text evidence="3 9">Belongs to the peptidase S26 family.</text>
</comment>
<dbReference type="NCBIfam" id="TIGR02227">
    <property type="entry name" value="sigpep_I_bact"/>
    <property type="match status" value="1"/>
</dbReference>
<evidence type="ECO:0000313" key="11">
    <source>
        <dbReference type="EMBL" id="EUJ42202.1"/>
    </source>
</evidence>
<dbReference type="GO" id="GO:0006465">
    <property type="term" value="P:signal peptide processing"/>
    <property type="evidence" value="ECO:0007669"/>
    <property type="project" value="InterPro"/>
</dbReference>
<evidence type="ECO:0000313" key="12">
    <source>
        <dbReference type="Proteomes" id="UP000019243"/>
    </source>
</evidence>
<keyword evidence="12" id="KW-1185">Reference proteome</keyword>
<reference evidence="11 12" key="1">
    <citation type="submission" date="2012-12" db="EMBL/GenBank/DDBJ databases">
        <title>Novel taxa of Listeriaceae from agricultural environments in the United States.</title>
        <authorList>
            <person name="den Bakker H.C."/>
            <person name="Allred A."/>
            <person name="Warchocki S."/>
            <person name="Wright E.M."/>
            <person name="Burrell A."/>
            <person name="Nightingale K.K."/>
            <person name="Kephart D."/>
            <person name="Wiedmann M."/>
        </authorList>
    </citation>
    <scope>NUCLEOTIDE SEQUENCE [LARGE SCALE GENOMIC DNA]</scope>
    <source>
        <strain evidence="11 12">FSL F6-1037</strain>
    </source>
</reference>
<comment type="caution">
    <text evidence="11">The sequence shown here is derived from an EMBL/GenBank/DDBJ whole genome shotgun (WGS) entry which is preliminary data.</text>
</comment>
<sequence>MNKTVKSILEIVKIVVIALALTFVIRTYLFAVVKVDGASMDPTLHDGQYLALNKLKTANRFDIVVFPAPNEGKGDYIKRVIGLPGDKIVYKDDRLYINDKAYQEPYLDEFKAKVNGRLTDDFVIDELPEDSYFLMGDNRRISNDSRRFGPVEQTDIEGVILNWLIRS</sequence>
<gene>
    <name evidence="11" type="ORF">BCAMP_00345</name>
</gene>
<dbReference type="Gene3D" id="2.10.109.10">
    <property type="entry name" value="Umud Fragment, subunit A"/>
    <property type="match status" value="1"/>
</dbReference>
<keyword evidence="8" id="KW-0812">Transmembrane</keyword>
<dbReference type="PATRIC" id="fig|1265861.3.peg.65"/>
<protein>
    <recommendedName>
        <fullName evidence="4 8">Signal peptidase I</fullName>
        <ecNumber evidence="4 8">3.4.21.89</ecNumber>
    </recommendedName>
</protein>
<dbReference type="RefSeq" id="WP_035312765.1">
    <property type="nucleotide sequence ID" value="NZ_AODH01000001.1"/>
</dbReference>
<dbReference type="PROSITE" id="PS00501">
    <property type="entry name" value="SPASE_I_1"/>
    <property type="match status" value="1"/>
</dbReference>
<evidence type="ECO:0000256" key="1">
    <source>
        <dbReference type="ARBA" id="ARBA00000677"/>
    </source>
</evidence>
<dbReference type="EMBL" id="AODH01000001">
    <property type="protein sequence ID" value="EUJ42202.1"/>
    <property type="molecule type" value="Genomic_DNA"/>
</dbReference>
<dbReference type="InterPro" id="IPR019756">
    <property type="entry name" value="Pept_S26A_signal_pept_1_Ser-AS"/>
</dbReference>
<evidence type="ECO:0000256" key="3">
    <source>
        <dbReference type="ARBA" id="ARBA00009370"/>
    </source>
</evidence>
<dbReference type="InterPro" id="IPR000223">
    <property type="entry name" value="Pept_S26A_signal_pept_1"/>
</dbReference>
<dbReference type="EC" id="3.4.21.89" evidence="4 8"/>
<evidence type="ECO:0000256" key="5">
    <source>
        <dbReference type="ARBA" id="ARBA00022670"/>
    </source>
</evidence>
<dbReference type="PANTHER" id="PTHR43390:SF1">
    <property type="entry name" value="CHLOROPLAST PROCESSING PEPTIDASE"/>
    <property type="match status" value="1"/>
</dbReference>
<keyword evidence="8" id="KW-0472">Membrane</keyword>
<keyword evidence="8" id="KW-1133">Transmembrane helix</keyword>
<comment type="subcellular location">
    <subcellularLocation>
        <location evidence="2">Cell membrane</location>
        <topology evidence="2">Single-pass type II membrane protein</topology>
    </subcellularLocation>
    <subcellularLocation>
        <location evidence="9">Membrane</location>
        <topology evidence="9">Single-pass type II membrane protein</topology>
    </subcellularLocation>
</comment>
<feature type="active site" evidence="7">
    <location>
        <position position="78"/>
    </location>
</feature>
<dbReference type="STRING" id="1265861.BCAMP_00345"/>
<dbReference type="InterPro" id="IPR019533">
    <property type="entry name" value="Peptidase_S26"/>
</dbReference>
<feature type="active site" evidence="7">
    <location>
        <position position="39"/>
    </location>
</feature>
<dbReference type="PRINTS" id="PR00727">
    <property type="entry name" value="LEADERPTASE"/>
</dbReference>
<dbReference type="PANTHER" id="PTHR43390">
    <property type="entry name" value="SIGNAL PEPTIDASE I"/>
    <property type="match status" value="1"/>
</dbReference>
<feature type="transmembrane region" description="Helical" evidence="8">
    <location>
        <begin position="12"/>
        <end position="33"/>
    </location>
</feature>
<dbReference type="Proteomes" id="UP000019243">
    <property type="component" value="Unassembled WGS sequence"/>
</dbReference>
<comment type="catalytic activity">
    <reaction evidence="1 8">
        <text>Cleavage of hydrophobic, N-terminal signal or leader sequences from secreted and periplasmic proteins.</text>
        <dbReference type="EC" id="3.4.21.89"/>
    </reaction>
</comment>
<accession>W7CZ04</accession>
<dbReference type="CDD" id="cd06530">
    <property type="entry name" value="S26_SPase_I"/>
    <property type="match status" value="1"/>
</dbReference>
<evidence type="ECO:0000256" key="8">
    <source>
        <dbReference type="RuleBase" id="RU003993"/>
    </source>
</evidence>
<keyword evidence="5 8" id="KW-0645">Protease</keyword>
<dbReference type="GO" id="GO:0005886">
    <property type="term" value="C:plasma membrane"/>
    <property type="evidence" value="ECO:0007669"/>
    <property type="project" value="UniProtKB-SubCell"/>
</dbReference>
<name>W7CZ04_9LIST</name>
<evidence type="ECO:0000256" key="2">
    <source>
        <dbReference type="ARBA" id="ARBA00004401"/>
    </source>
</evidence>
<organism evidence="11 12">
    <name type="scientific">Brochothrix campestris FSL F6-1037</name>
    <dbReference type="NCBI Taxonomy" id="1265861"/>
    <lineage>
        <taxon>Bacteria</taxon>
        <taxon>Bacillati</taxon>
        <taxon>Bacillota</taxon>
        <taxon>Bacilli</taxon>
        <taxon>Bacillales</taxon>
        <taxon>Listeriaceae</taxon>
        <taxon>Brochothrix</taxon>
    </lineage>
</organism>
<proteinExistence type="inferred from homology"/>
<dbReference type="OrthoDB" id="9802919at2"/>
<evidence type="ECO:0000256" key="4">
    <source>
        <dbReference type="ARBA" id="ARBA00013208"/>
    </source>
</evidence>
<dbReference type="Pfam" id="PF10502">
    <property type="entry name" value="Peptidase_S26"/>
    <property type="match status" value="1"/>
</dbReference>
<dbReference type="GO" id="GO:0004252">
    <property type="term" value="F:serine-type endopeptidase activity"/>
    <property type="evidence" value="ECO:0007669"/>
    <property type="project" value="InterPro"/>
</dbReference>
<evidence type="ECO:0000256" key="9">
    <source>
        <dbReference type="RuleBase" id="RU362042"/>
    </source>
</evidence>
<keyword evidence="6 8" id="KW-0378">Hydrolase</keyword>
<evidence type="ECO:0000256" key="7">
    <source>
        <dbReference type="PIRSR" id="PIRSR600223-1"/>
    </source>
</evidence>
<evidence type="ECO:0000256" key="6">
    <source>
        <dbReference type="ARBA" id="ARBA00022801"/>
    </source>
</evidence>
<dbReference type="SUPFAM" id="SSF51306">
    <property type="entry name" value="LexA/Signal peptidase"/>
    <property type="match status" value="1"/>
</dbReference>
<dbReference type="AlphaFoldDB" id="W7CZ04"/>
<evidence type="ECO:0000259" key="10">
    <source>
        <dbReference type="Pfam" id="PF10502"/>
    </source>
</evidence>